<protein>
    <recommendedName>
        <fullName evidence="4">CDP-alcohol phosphatidyltransferase family protein</fullName>
    </recommendedName>
</protein>
<organism evidence="2 3">
    <name type="scientific">Candidatus Magasanikbacteria bacterium CG10_big_fil_rev_8_21_14_0_10_38_6</name>
    <dbReference type="NCBI Taxonomy" id="1974647"/>
    <lineage>
        <taxon>Bacteria</taxon>
        <taxon>Candidatus Magasanikiibacteriota</taxon>
    </lineage>
</organism>
<comment type="caution">
    <text evidence="2">The sequence shown here is derived from an EMBL/GenBank/DDBJ whole genome shotgun (WGS) entry which is preliminary data.</text>
</comment>
<feature type="transmembrane region" description="Helical" evidence="1">
    <location>
        <begin position="228"/>
        <end position="249"/>
    </location>
</feature>
<dbReference type="Gene3D" id="1.20.120.1760">
    <property type="match status" value="1"/>
</dbReference>
<evidence type="ECO:0000313" key="3">
    <source>
        <dbReference type="Proteomes" id="UP000228528"/>
    </source>
</evidence>
<accession>A0A2M6NZI0</accession>
<gene>
    <name evidence="2" type="ORF">COU30_05600</name>
</gene>
<evidence type="ECO:0000256" key="1">
    <source>
        <dbReference type="SAM" id="Phobius"/>
    </source>
</evidence>
<dbReference type="InterPro" id="IPR000462">
    <property type="entry name" value="CDP-OH_P_trans"/>
</dbReference>
<keyword evidence="1" id="KW-1133">Transmembrane helix</keyword>
<dbReference type="Proteomes" id="UP000228528">
    <property type="component" value="Unassembled WGS sequence"/>
</dbReference>
<feature type="transmembrane region" description="Helical" evidence="1">
    <location>
        <begin position="121"/>
        <end position="146"/>
    </location>
</feature>
<dbReference type="Pfam" id="PF01066">
    <property type="entry name" value="CDP-OH_P_transf"/>
    <property type="match status" value="1"/>
</dbReference>
<dbReference type="GO" id="GO:0016780">
    <property type="term" value="F:phosphotransferase activity, for other substituted phosphate groups"/>
    <property type="evidence" value="ECO:0007669"/>
    <property type="project" value="InterPro"/>
</dbReference>
<dbReference type="GO" id="GO:0008654">
    <property type="term" value="P:phospholipid biosynthetic process"/>
    <property type="evidence" value="ECO:0007669"/>
    <property type="project" value="InterPro"/>
</dbReference>
<dbReference type="GO" id="GO:0016020">
    <property type="term" value="C:membrane"/>
    <property type="evidence" value="ECO:0007669"/>
    <property type="project" value="InterPro"/>
</dbReference>
<feature type="transmembrane region" description="Helical" evidence="1">
    <location>
        <begin position="203"/>
        <end position="222"/>
    </location>
</feature>
<reference evidence="3" key="1">
    <citation type="submission" date="2017-09" db="EMBL/GenBank/DDBJ databases">
        <title>Depth-based differentiation of microbial function through sediment-hosted aquifers and enrichment of novel symbionts in the deep terrestrial subsurface.</title>
        <authorList>
            <person name="Probst A.J."/>
            <person name="Ladd B."/>
            <person name="Jarett J.K."/>
            <person name="Geller-Mcgrath D.E."/>
            <person name="Sieber C.M.K."/>
            <person name="Emerson J.B."/>
            <person name="Anantharaman K."/>
            <person name="Thomas B.C."/>
            <person name="Malmstrom R."/>
            <person name="Stieglmeier M."/>
            <person name="Klingl A."/>
            <person name="Woyke T."/>
            <person name="Ryan C.M."/>
            <person name="Banfield J.F."/>
        </authorList>
    </citation>
    <scope>NUCLEOTIDE SEQUENCE [LARGE SCALE GENOMIC DNA]</scope>
</reference>
<proteinExistence type="predicted"/>
<dbReference type="EMBL" id="PFBW01000232">
    <property type="protein sequence ID" value="PIR76864.1"/>
    <property type="molecule type" value="Genomic_DNA"/>
</dbReference>
<keyword evidence="1" id="KW-0812">Transmembrane</keyword>
<dbReference type="AlphaFoldDB" id="A0A2M6NZI0"/>
<evidence type="ECO:0000313" key="2">
    <source>
        <dbReference type="EMBL" id="PIR76864.1"/>
    </source>
</evidence>
<feature type="transmembrane region" description="Helical" evidence="1">
    <location>
        <begin position="55"/>
        <end position="88"/>
    </location>
</feature>
<dbReference type="InterPro" id="IPR043130">
    <property type="entry name" value="CDP-OH_PTrfase_TM_dom"/>
</dbReference>
<sequence>MKKNYSIKELRAICQKTAPDPKRESWVGLFSRIFSIYCTKIFLKTAITPNNITILSVVTFFIGIGMFFFDTTFMNILGSLIIFLSIVFDGCDGEVARFREQKSLLGGVYTEPVSHDVQYGFAPFILGVALYVQGYGVIFLLCGAIASITKLEYRLLDARILQLQQLIEQKKNDAVFGESIPVIVSRSFASTIYVIMARVNKNFLSSTGVFFVLFVCSLFHIVDYGVMFFAIGYMFFYVSLFLKHFYLIYSQKLYNK</sequence>
<name>A0A2M6NZI0_9BACT</name>
<evidence type="ECO:0008006" key="4">
    <source>
        <dbReference type="Google" id="ProtNLM"/>
    </source>
</evidence>
<keyword evidence="1" id="KW-0472">Membrane</keyword>